<gene>
    <name evidence="1" type="ORF">BDD43_1359</name>
</gene>
<evidence type="ECO:0000313" key="2">
    <source>
        <dbReference type="Proteomes" id="UP000268007"/>
    </source>
</evidence>
<sequence length="67" mass="7884">MQISLVPSKPKCKTCGRDFESRVKRSFFVKKVLFFLPFKKYKCSSCRKQVYVLSPKVKTEKQAIKSF</sequence>
<comment type="caution">
    <text evidence="1">The sequence shown here is derived from an EMBL/GenBank/DDBJ whole genome shotgun (WGS) entry which is preliminary data.</text>
</comment>
<proteinExistence type="predicted"/>
<protein>
    <submittedName>
        <fullName evidence="1">Uncharacterized protein</fullName>
    </submittedName>
</protein>
<dbReference type="Proteomes" id="UP000268007">
    <property type="component" value="Unassembled WGS sequence"/>
</dbReference>
<dbReference type="EMBL" id="RBKU01000001">
    <property type="protein sequence ID" value="RKR81214.1"/>
    <property type="molecule type" value="Genomic_DNA"/>
</dbReference>
<dbReference type="AlphaFoldDB" id="A0A495IYS5"/>
<accession>A0A495IYS5</accession>
<organism evidence="1 2">
    <name type="scientific">Mucilaginibacter gracilis</name>
    <dbReference type="NCBI Taxonomy" id="423350"/>
    <lineage>
        <taxon>Bacteria</taxon>
        <taxon>Pseudomonadati</taxon>
        <taxon>Bacteroidota</taxon>
        <taxon>Sphingobacteriia</taxon>
        <taxon>Sphingobacteriales</taxon>
        <taxon>Sphingobacteriaceae</taxon>
        <taxon>Mucilaginibacter</taxon>
    </lineage>
</organism>
<name>A0A495IYS5_9SPHI</name>
<keyword evidence="2" id="KW-1185">Reference proteome</keyword>
<reference evidence="1 2" key="1">
    <citation type="submission" date="2018-10" db="EMBL/GenBank/DDBJ databases">
        <title>Genomic Encyclopedia of Archaeal and Bacterial Type Strains, Phase II (KMG-II): from individual species to whole genera.</title>
        <authorList>
            <person name="Goeker M."/>
        </authorList>
    </citation>
    <scope>NUCLEOTIDE SEQUENCE [LARGE SCALE GENOMIC DNA]</scope>
    <source>
        <strain evidence="1 2">DSM 18602</strain>
    </source>
</reference>
<evidence type="ECO:0000313" key="1">
    <source>
        <dbReference type="EMBL" id="RKR81214.1"/>
    </source>
</evidence>